<feature type="transmembrane region" description="Helical" evidence="1">
    <location>
        <begin position="110"/>
        <end position="126"/>
    </location>
</feature>
<gene>
    <name evidence="2" type="ORF">G7077_09220</name>
</gene>
<protein>
    <submittedName>
        <fullName evidence="2">Uncharacterized protein</fullName>
    </submittedName>
</protein>
<dbReference type="RefSeq" id="WP_166411437.1">
    <property type="nucleotide sequence ID" value="NZ_CP049869.1"/>
</dbReference>
<dbReference type="EMBL" id="CP049869">
    <property type="protein sequence ID" value="QIK79046.1"/>
    <property type="molecule type" value="Genomic_DNA"/>
</dbReference>
<reference evidence="2 3" key="1">
    <citation type="submission" date="2020-03" db="EMBL/GenBank/DDBJ databases">
        <title>Sphingomonas sp. nov., isolated from fish.</title>
        <authorList>
            <person name="Hyun D.-W."/>
            <person name="Bae J.-W."/>
        </authorList>
    </citation>
    <scope>NUCLEOTIDE SEQUENCE [LARGE SCALE GENOMIC DNA]</scope>
    <source>
        <strain evidence="2 3">HDW15B</strain>
    </source>
</reference>
<keyword evidence="1" id="KW-0812">Transmembrane</keyword>
<proteinExistence type="predicted"/>
<keyword evidence="1" id="KW-1133">Transmembrane helix</keyword>
<dbReference type="KEGG" id="spii:G7077_09220"/>
<dbReference type="Proteomes" id="UP000503222">
    <property type="component" value="Chromosome"/>
</dbReference>
<sequence>MTARRMTSIILLFLGGWLLSGEAMIAWIDAGAGLGIALGVMLFMSLFALAFLLLGAWASPGARWADLGLTLMIVAAFTLFAGVTTAIVFLDPTAKPFLPPEMPDLSFNPVLGTLNLLLIGGIGHMLRRWDLTRRQG</sequence>
<organism evidence="2 3">
    <name type="scientific">Sphingomonas piscis</name>
    <dbReference type="NCBI Taxonomy" id="2714943"/>
    <lineage>
        <taxon>Bacteria</taxon>
        <taxon>Pseudomonadati</taxon>
        <taxon>Pseudomonadota</taxon>
        <taxon>Alphaproteobacteria</taxon>
        <taxon>Sphingomonadales</taxon>
        <taxon>Sphingomonadaceae</taxon>
        <taxon>Sphingomonas</taxon>
    </lineage>
</organism>
<evidence type="ECO:0000313" key="3">
    <source>
        <dbReference type="Proteomes" id="UP000503222"/>
    </source>
</evidence>
<keyword evidence="1" id="KW-0472">Membrane</keyword>
<dbReference type="AlphaFoldDB" id="A0A6G7YQN4"/>
<keyword evidence="3" id="KW-1185">Reference proteome</keyword>
<evidence type="ECO:0000256" key="1">
    <source>
        <dbReference type="SAM" id="Phobius"/>
    </source>
</evidence>
<evidence type="ECO:0000313" key="2">
    <source>
        <dbReference type="EMBL" id="QIK79046.1"/>
    </source>
</evidence>
<accession>A0A6G7YQN4</accession>
<name>A0A6G7YQN4_9SPHN</name>
<feature type="transmembrane region" description="Helical" evidence="1">
    <location>
        <begin position="33"/>
        <end position="57"/>
    </location>
</feature>
<feature type="transmembrane region" description="Helical" evidence="1">
    <location>
        <begin position="69"/>
        <end position="90"/>
    </location>
</feature>